<evidence type="ECO:0000256" key="1">
    <source>
        <dbReference type="ARBA" id="ARBA00001971"/>
    </source>
</evidence>
<organism evidence="5 6">
    <name type="scientific">Volvox africanus</name>
    <dbReference type="NCBI Taxonomy" id="51714"/>
    <lineage>
        <taxon>Eukaryota</taxon>
        <taxon>Viridiplantae</taxon>
        <taxon>Chlorophyta</taxon>
        <taxon>core chlorophytes</taxon>
        <taxon>Chlorophyceae</taxon>
        <taxon>CS clade</taxon>
        <taxon>Chlamydomonadales</taxon>
        <taxon>Volvocaceae</taxon>
        <taxon>Volvox</taxon>
    </lineage>
</organism>
<sequence length="323" mass="34383">MYDTIRSRGTPVLPPDGVTDLWACLGRVRHHVTGAPLGRDALVPEIGALMMAGFDTSSHSVAWVLFALAAHPEVQRRCRRELAARGLLKERDGSPPRDPSLEDLSQLPYLNAVIDETMRMFPVAATASVREVTQPTRVGDYLIPPGVIVWPMLYALHNSTHNWVRPDEFRPERWLAEPEEGGGGSHDEAGGNGGCGDRSGATLRPTSQSLSDSADAGSCKGNGSGAAPAPTAGVSNGGKRFMPFSDGMKSCMGQALGLMEVRTMLVVLLGRYRVDLDPSGGGPEAVQRSMIMSLTLKIKGGLRLVFTPLRGSEDEDGASPGNA</sequence>
<keyword evidence="6" id="KW-1185">Reference proteome</keyword>
<gene>
    <name evidence="5" type="ORF">VaNZ11_013179</name>
</gene>
<proteinExistence type="inferred from homology"/>
<dbReference type="PRINTS" id="PR00463">
    <property type="entry name" value="EP450I"/>
</dbReference>
<evidence type="ECO:0000256" key="4">
    <source>
        <dbReference type="SAM" id="MobiDB-lite"/>
    </source>
</evidence>
<dbReference type="EMBL" id="BSDZ01000080">
    <property type="protein sequence ID" value="GLI68700.1"/>
    <property type="molecule type" value="Genomic_DNA"/>
</dbReference>
<accession>A0ABQ5SFJ2</accession>
<dbReference type="Proteomes" id="UP001165090">
    <property type="component" value="Unassembled WGS sequence"/>
</dbReference>
<protein>
    <recommendedName>
        <fullName evidence="7">Cytochrome P450</fullName>
    </recommendedName>
</protein>
<dbReference type="SUPFAM" id="SSF48264">
    <property type="entry name" value="Cytochrome P450"/>
    <property type="match status" value="1"/>
</dbReference>
<comment type="cofactor">
    <cofactor evidence="1">
        <name>heme</name>
        <dbReference type="ChEBI" id="CHEBI:30413"/>
    </cofactor>
</comment>
<feature type="region of interest" description="Disordered" evidence="4">
    <location>
        <begin position="175"/>
        <end position="237"/>
    </location>
</feature>
<reference evidence="5 6" key="1">
    <citation type="journal article" date="2023" name="IScience">
        <title>Expanded male sex-determining region conserved during the evolution of homothallism in the green alga Volvox.</title>
        <authorList>
            <person name="Yamamoto K."/>
            <person name="Matsuzaki R."/>
            <person name="Mahakham W."/>
            <person name="Heman W."/>
            <person name="Sekimoto H."/>
            <person name="Kawachi M."/>
            <person name="Minakuchi Y."/>
            <person name="Toyoda A."/>
            <person name="Nozaki H."/>
        </authorList>
    </citation>
    <scope>NUCLEOTIDE SEQUENCE [LARGE SCALE GENOMIC DNA]</scope>
    <source>
        <strain evidence="5 6">NIES-4468</strain>
    </source>
</reference>
<dbReference type="Gene3D" id="1.10.630.10">
    <property type="entry name" value="Cytochrome P450"/>
    <property type="match status" value="1"/>
</dbReference>
<dbReference type="InterPro" id="IPR036396">
    <property type="entry name" value="Cyt_P450_sf"/>
</dbReference>
<comment type="caution">
    <text evidence="5">The sequence shown here is derived from an EMBL/GenBank/DDBJ whole genome shotgun (WGS) entry which is preliminary data.</text>
</comment>
<keyword evidence="3" id="KW-0349">Heme</keyword>
<keyword evidence="3" id="KW-0479">Metal-binding</keyword>
<keyword evidence="3" id="KW-0503">Monooxygenase</keyword>
<dbReference type="InterPro" id="IPR050121">
    <property type="entry name" value="Cytochrome_P450_monoxygenase"/>
</dbReference>
<dbReference type="PANTHER" id="PTHR24305">
    <property type="entry name" value="CYTOCHROME P450"/>
    <property type="match status" value="1"/>
</dbReference>
<evidence type="ECO:0000313" key="5">
    <source>
        <dbReference type="EMBL" id="GLI68700.1"/>
    </source>
</evidence>
<evidence type="ECO:0000256" key="2">
    <source>
        <dbReference type="ARBA" id="ARBA00010617"/>
    </source>
</evidence>
<dbReference type="InterPro" id="IPR001128">
    <property type="entry name" value="Cyt_P450"/>
</dbReference>
<dbReference type="InterPro" id="IPR002401">
    <property type="entry name" value="Cyt_P450_E_grp-I"/>
</dbReference>
<dbReference type="PANTHER" id="PTHR24305:SF166">
    <property type="entry name" value="CYTOCHROME P450 12A4, MITOCHONDRIAL-RELATED"/>
    <property type="match status" value="1"/>
</dbReference>
<keyword evidence="3" id="KW-0408">Iron</keyword>
<comment type="similarity">
    <text evidence="2 3">Belongs to the cytochrome P450 family.</text>
</comment>
<evidence type="ECO:0000256" key="3">
    <source>
        <dbReference type="RuleBase" id="RU000461"/>
    </source>
</evidence>
<dbReference type="Pfam" id="PF00067">
    <property type="entry name" value="p450"/>
    <property type="match status" value="2"/>
</dbReference>
<name>A0ABQ5SFJ2_9CHLO</name>
<dbReference type="PRINTS" id="PR00385">
    <property type="entry name" value="P450"/>
</dbReference>
<dbReference type="InterPro" id="IPR017972">
    <property type="entry name" value="Cyt_P450_CS"/>
</dbReference>
<evidence type="ECO:0000313" key="6">
    <source>
        <dbReference type="Proteomes" id="UP001165090"/>
    </source>
</evidence>
<dbReference type="PROSITE" id="PS00086">
    <property type="entry name" value="CYTOCHROME_P450"/>
    <property type="match status" value="1"/>
</dbReference>
<keyword evidence="3" id="KW-0560">Oxidoreductase</keyword>
<evidence type="ECO:0008006" key="7">
    <source>
        <dbReference type="Google" id="ProtNLM"/>
    </source>
</evidence>